<evidence type="ECO:0000256" key="9">
    <source>
        <dbReference type="ARBA" id="ARBA00023152"/>
    </source>
</evidence>
<evidence type="ECO:0000256" key="11">
    <source>
        <dbReference type="ARBA" id="ARBA00048951"/>
    </source>
</evidence>
<feature type="binding site" evidence="12 15">
    <location>
        <position position="285"/>
    </location>
    <ligand>
        <name>Mg(2+)</name>
        <dbReference type="ChEBI" id="CHEBI:18420"/>
    </ligand>
</feature>
<feature type="domain" description="Enolase N-terminal" evidence="17">
    <location>
        <begin position="4"/>
        <end position="134"/>
    </location>
</feature>
<evidence type="ECO:0000313" key="18">
    <source>
        <dbReference type="EMBL" id="MCR2803952.1"/>
    </source>
</evidence>
<dbReference type="SMART" id="SM01192">
    <property type="entry name" value="Enolase_C"/>
    <property type="match status" value="1"/>
</dbReference>
<evidence type="ECO:0000256" key="14">
    <source>
        <dbReference type="PIRSR" id="PIRSR001400-2"/>
    </source>
</evidence>
<dbReference type="PROSITE" id="PS00164">
    <property type="entry name" value="ENOLASE"/>
    <property type="match status" value="1"/>
</dbReference>
<evidence type="ECO:0000256" key="10">
    <source>
        <dbReference type="ARBA" id="ARBA00023239"/>
    </source>
</evidence>
<feature type="binding site" evidence="12 15">
    <location>
        <position position="242"/>
    </location>
    <ligand>
        <name>Mg(2+)</name>
        <dbReference type="ChEBI" id="CHEBI:18420"/>
    </ligand>
</feature>
<feature type="binding site" evidence="14">
    <location>
        <begin position="364"/>
        <end position="367"/>
    </location>
    <ligand>
        <name>substrate</name>
    </ligand>
</feature>
<dbReference type="GO" id="GO:0005576">
    <property type="term" value="C:extracellular region"/>
    <property type="evidence" value="ECO:0007669"/>
    <property type="project" value="UniProtKB-SubCell"/>
</dbReference>
<evidence type="ECO:0000256" key="12">
    <source>
        <dbReference type="HAMAP-Rule" id="MF_00318"/>
    </source>
</evidence>
<dbReference type="InterPro" id="IPR029017">
    <property type="entry name" value="Enolase-like_N"/>
</dbReference>
<evidence type="ECO:0000256" key="7">
    <source>
        <dbReference type="ARBA" id="ARBA00022723"/>
    </source>
</evidence>
<dbReference type="FunFam" id="3.30.390.10:FF:000001">
    <property type="entry name" value="Enolase"/>
    <property type="match status" value="1"/>
</dbReference>
<feature type="binding site" evidence="12">
    <location>
        <position position="337"/>
    </location>
    <ligand>
        <name>(2R)-2-phosphoglycerate</name>
        <dbReference type="ChEBI" id="CHEBI:58289"/>
    </ligand>
</feature>
<protein>
    <recommendedName>
        <fullName evidence="4 12">Enolase</fullName>
        <ecNumber evidence="3 12">4.2.1.11</ecNumber>
    </recommendedName>
    <alternativeName>
        <fullName evidence="12">2-phospho-D-glycerate hydro-lyase</fullName>
    </alternativeName>
    <alternativeName>
        <fullName evidence="12">2-phosphoglycerate dehydratase</fullName>
    </alternativeName>
</protein>
<dbReference type="GO" id="GO:0004634">
    <property type="term" value="F:phosphopyruvate hydratase activity"/>
    <property type="evidence" value="ECO:0007669"/>
    <property type="project" value="UniProtKB-UniRule"/>
</dbReference>
<dbReference type="GO" id="GO:0006096">
    <property type="term" value="P:glycolytic process"/>
    <property type="evidence" value="ECO:0007669"/>
    <property type="project" value="UniProtKB-UniRule"/>
</dbReference>
<dbReference type="GO" id="GO:0000287">
    <property type="term" value="F:magnesium ion binding"/>
    <property type="evidence" value="ECO:0007669"/>
    <property type="project" value="UniProtKB-UniRule"/>
</dbReference>
<gene>
    <name evidence="12 18" type="primary">eno</name>
    <name evidence="18" type="ORF">NQZ67_08695</name>
</gene>
<dbReference type="EMBL" id="JANIPJ010000005">
    <property type="protein sequence ID" value="MCR2803952.1"/>
    <property type="molecule type" value="Genomic_DNA"/>
</dbReference>
<dbReference type="SFLD" id="SFLDG00178">
    <property type="entry name" value="enolase"/>
    <property type="match status" value="1"/>
</dbReference>
<reference evidence="18" key="1">
    <citation type="submission" date="2022-08" db="EMBL/GenBank/DDBJ databases">
        <title>The genomic sequence of strain Paenibacillus sp. SCIV0701.</title>
        <authorList>
            <person name="Zhao H."/>
        </authorList>
    </citation>
    <scope>NUCLEOTIDE SEQUENCE</scope>
    <source>
        <strain evidence="18">SCIV0701</strain>
    </source>
</reference>
<feature type="binding site" evidence="14">
    <location>
        <position position="164"/>
    </location>
    <ligand>
        <name>substrate</name>
    </ligand>
</feature>
<feature type="binding site" evidence="12">
    <location>
        <position position="163"/>
    </location>
    <ligand>
        <name>(2R)-2-phosphoglycerate</name>
        <dbReference type="ChEBI" id="CHEBI:58289"/>
    </ligand>
</feature>
<dbReference type="Gene3D" id="3.30.390.10">
    <property type="entry name" value="Enolase-like, N-terminal domain"/>
    <property type="match status" value="1"/>
</dbReference>
<comment type="function">
    <text evidence="12">Catalyzes the reversible conversion of 2-phosphoglycerate (2-PG) into phosphoenolpyruvate (PEP). It is essential for the degradation of carbohydrates via glycolysis.</text>
</comment>
<dbReference type="PANTHER" id="PTHR11902">
    <property type="entry name" value="ENOLASE"/>
    <property type="match status" value="1"/>
</dbReference>
<keyword evidence="9 12" id="KW-0324">Glycolysis</keyword>
<dbReference type="InterPro" id="IPR000941">
    <property type="entry name" value="Enolase"/>
</dbReference>
<comment type="caution">
    <text evidence="18">The sequence shown here is derived from an EMBL/GenBank/DDBJ whole genome shotgun (WGS) entry which is preliminary data.</text>
</comment>
<dbReference type="Gene3D" id="3.20.20.120">
    <property type="entry name" value="Enolase-like C-terminal domain"/>
    <property type="match status" value="1"/>
</dbReference>
<comment type="cofactor">
    <cofactor evidence="15">
        <name>Mg(2+)</name>
        <dbReference type="ChEBI" id="CHEBI:18420"/>
    </cofactor>
    <text evidence="15">Mg(2+) is required for catalysis and for stabilizing the dimer.</text>
</comment>
<comment type="catalytic activity">
    <reaction evidence="11">
        <text>(2R)-2-phosphoglycerate = phosphoenolpyruvate + H2O</text>
        <dbReference type="Rhea" id="RHEA:10164"/>
        <dbReference type="ChEBI" id="CHEBI:15377"/>
        <dbReference type="ChEBI" id="CHEBI:58289"/>
        <dbReference type="ChEBI" id="CHEBI:58702"/>
        <dbReference type="EC" id="4.2.1.11"/>
    </reaction>
    <physiologicalReaction direction="left-to-right" evidence="11">
        <dbReference type="Rhea" id="RHEA:10165"/>
    </physiologicalReaction>
</comment>
<evidence type="ECO:0000256" key="8">
    <source>
        <dbReference type="ARBA" id="ARBA00022842"/>
    </source>
</evidence>
<feature type="binding site" evidence="14">
    <location>
        <position position="285"/>
    </location>
    <ligand>
        <name>substrate</name>
    </ligand>
</feature>
<dbReference type="PRINTS" id="PR00148">
    <property type="entry name" value="ENOLASE"/>
</dbReference>
<name>A0A9X2MUK0_9BACL</name>
<dbReference type="Proteomes" id="UP001141950">
    <property type="component" value="Unassembled WGS sequence"/>
</dbReference>
<dbReference type="HAMAP" id="MF_00318">
    <property type="entry name" value="Enolase"/>
    <property type="match status" value="1"/>
</dbReference>
<feature type="binding site" evidence="14">
    <location>
        <position position="388"/>
    </location>
    <ligand>
        <name>substrate</name>
    </ligand>
</feature>
<feature type="binding site" evidence="12">
    <location>
        <position position="388"/>
    </location>
    <ligand>
        <name>(2R)-2-phosphoglycerate</name>
        <dbReference type="ChEBI" id="CHEBI:58289"/>
    </ligand>
</feature>
<dbReference type="CDD" id="cd03313">
    <property type="entry name" value="enolase"/>
    <property type="match status" value="1"/>
</dbReference>
<keyword evidence="19" id="KW-1185">Reference proteome</keyword>
<keyword evidence="6 12" id="KW-0964">Secreted</keyword>
<dbReference type="SMART" id="SM01193">
    <property type="entry name" value="Enolase_N"/>
    <property type="match status" value="1"/>
</dbReference>
<keyword evidence="5 12" id="KW-0963">Cytoplasm</keyword>
<sequence length="430" mass="45729">MSIIVDVYAREVLDSRGNPTVEVEVALESGGKGRAIVPSGASTGAYEAVELRDGDKSRYLGKGVTKAVDNVNSIIAPEIIGLDALDQVAIDRKMIALDGTPNKAKLGANAILAVSMAVARAAADALDVPLYTYLGGFNAKTLPVPMMNIINGGEHADNNIDVQEFMVLPVGASDFKEALRIGAEIFHNLKAVLHDKGLNTAVGDEGGFAPNLGSNEEAITTIISAIERAGYKPGVDVFLGMDVASTEFFKDGKYVLAGEGKSFTPAEFVDLLASWVEKYPIVSIEDGCSEDDWDGWKLLTEKLGNKVQLVGDDLFVTNTERLSSGIEQGVGNSILVKVNQIGTLTETFDAIEMAKRAGYTAVISHRSGESEDSTIADIAVATNAGQIKTGAPSRTDRVAKYNQLLRIEDQLGSTAQYGGKAAFYNLKNFK</sequence>
<keyword evidence="8 12" id="KW-0460">Magnesium</keyword>
<feature type="binding site" evidence="12 15">
    <location>
        <position position="312"/>
    </location>
    <ligand>
        <name>Mg(2+)</name>
        <dbReference type="ChEBI" id="CHEBI:18420"/>
    </ligand>
</feature>
<dbReference type="NCBIfam" id="TIGR01060">
    <property type="entry name" value="eno"/>
    <property type="match status" value="1"/>
</dbReference>
<dbReference type="SFLD" id="SFLDF00002">
    <property type="entry name" value="enolase"/>
    <property type="match status" value="1"/>
</dbReference>
<feature type="binding site" evidence="14">
    <location>
        <position position="155"/>
    </location>
    <ligand>
        <name>substrate</name>
    </ligand>
</feature>
<evidence type="ECO:0000259" key="16">
    <source>
        <dbReference type="SMART" id="SM01192"/>
    </source>
</evidence>
<evidence type="ECO:0000259" key="17">
    <source>
        <dbReference type="SMART" id="SM01193"/>
    </source>
</evidence>
<dbReference type="SUPFAM" id="SSF54826">
    <property type="entry name" value="Enolase N-terminal domain-like"/>
    <property type="match status" value="1"/>
</dbReference>
<feature type="active site" description="Proton acceptor" evidence="12 13">
    <location>
        <position position="337"/>
    </location>
</feature>
<dbReference type="SUPFAM" id="SSF51604">
    <property type="entry name" value="Enolase C-terminal domain-like"/>
    <property type="match status" value="1"/>
</dbReference>
<dbReference type="InterPro" id="IPR020810">
    <property type="entry name" value="Enolase_C"/>
</dbReference>
<organism evidence="18 19">
    <name type="scientific">Paenibacillus soyae</name>
    <dbReference type="NCBI Taxonomy" id="2969249"/>
    <lineage>
        <taxon>Bacteria</taxon>
        <taxon>Bacillati</taxon>
        <taxon>Bacillota</taxon>
        <taxon>Bacilli</taxon>
        <taxon>Bacillales</taxon>
        <taxon>Paenibacillaceae</taxon>
        <taxon>Paenibacillus</taxon>
    </lineage>
</organism>
<dbReference type="PIRSF" id="PIRSF001400">
    <property type="entry name" value="Enolase"/>
    <property type="match status" value="1"/>
</dbReference>
<dbReference type="AlphaFoldDB" id="A0A9X2MUK0"/>
<accession>A0A9X2MUK0</accession>
<evidence type="ECO:0000256" key="15">
    <source>
        <dbReference type="PIRSR" id="PIRSR001400-3"/>
    </source>
</evidence>
<feature type="binding site" evidence="14">
    <location>
        <position position="312"/>
    </location>
    <ligand>
        <name>substrate</name>
    </ligand>
</feature>
<comment type="cofactor">
    <cofactor evidence="12">
        <name>Mg(2+)</name>
        <dbReference type="ChEBI" id="CHEBI:18420"/>
    </cofactor>
    <text evidence="12">Binds a second Mg(2+) ion via substrate during catalysis.</text>
</comment>
<dbReference type="FunFam" id="3.20.20.120:FF:000001">
    <property type="entry name" value="Enolase"/>
    <property type="match status" value="1"/>
</dbReference>
<dbReference type="InterPro" id="IPR020811">
    <property type="entry name" value="Enolase_N"/>
</dbReference>
<dbReference type="Pfam" id="PF00113">
    <property type="entry name" value="Enolase_C"/>
    <property type="match status" value="1"/>
</dbReference>
<dbReference type="Pfam" id="PF03952">
    <property type="entry name" value="Enolase_N"/>
    <property type="match status" value="1"/>
</dbReference>
<evidence type="ECO:0000256" key="1">
    <source>
        <dbReference type="ARBA" id="ARBA00005031"/>
    </source>
</evidence>
<evidence type="ECO:0000313" key="19">
    <source>
        <dbReference type="Proteomes" id="UP001141950"/>
    </source>
</evidence>
<proteinExistence type="inferred from homology"/>
<dbReference type="InterPro" id="IPR020809">
    <property type="entry name" value="Enolase_CS"/>
</dbReference>
<dbReference type="SFLD" id="SFLDS00001">
    <property type="entry name" value="Enolase"/>
    <property type="match status" value="1"/>
</dbReference>
<dbReference type="RefSeq" id="WP_257444668.1">
    <property type="nucleotide sequence ID" value="NZ_JANIPJ010000005.1"/>
</dbReference>
<keyword evidence="10 12" id="KW-0456">Lyase</keyword>
<comment type="pathway">
    <text evidence="1 12">Carbohydrate degradation; glycolysis; pyruvate from D-glyceraldehyde 3-phosphate: step 4/5.</text>
</comment>
<comment type="similarity">
    <text evidence="2 12">Belongs to the enolase family.</text>
</comment>
<dbReference type="GO" id="GO:0000015">
    <property type="term" value="C:phosphopyruvate hydratase complex"/>
    <property type="evidence" value="ECO:0007669"/>
    <property type="project" value="InterPro"/>
</dbReference>
<dbReference type="InterPro" id="IPR036849">
    <property type="entry name" value="Enolase-like_C_sf"/>
</dbReference>
<comment type="subcellular location">
    <subcellularLocation>
        <location evidence="12">Cytoplasm</location>
    </subcellularLocation>
    <subcellularLocation>
        <location evidence="12">Secreted</location>
    </subcellularLocation>
    <subcellularLocation>
        <location evidence="12">Cell surface</location>
    </subcellularLocation>
    <text evidence="12">Fractions of enolase are present in both the cytoplasm and on the cell surface.</text>
</comment>
<dbReference type="EC" id="4.2.1.11" evidence="3 12"/>
<evidence type="ECO:0000256" key="4">
    <source>
        <dbReference type="ARBA" id="ARBA00017068"/>
    </source>
</evidence>
<feature type="domain" description="Enolase C-terminal TIM barrel" evidence="16">
    <location>
        <begin position="139"/>
        <end position="425"/>
    </location>
</feature>
<dbReference type="PANTHER" id="PTHR11902:SF1">
    <property type="entry name" value="ENOLASE"/>
    <property type="match status" value="1"/>
</dbReference>
<evidence type="ECO:0000256" key="5">
    <source>
        <dbReference type="ARBA" id="ARBA00022490"/>
    </source>
</evidence>
<feature type="binding site" evidence="12">
    <location>
        <position position="367"/>
    </location>
    <ligand>
        <name>(2R)-2-phosphoglycerate</name>
        <dbReference type="ChEBI" id="CHEBI:58289"/>
    </ligand>
</feature>
<evidence type="ECO:0000256" key="2">
    <source>
        <dbReference type="ARBA" id="ARBA00009604"/>
    </source>
</evidence>
<feature type="active site" description="Proton donor" evidence="12 13">
    <location>
        <position position="205"/>
    </location>
</feature>
<evidence type="ECO:0000256" key="6">
    <source>
        <dbReference type="ARBA" id="ARBA00022525"/>
    </source>
</evidence>
<keyword evidence="7 12" id="KW-0479">Metal-binding</keyword>
<dbReference type="GO" id="GO:0009986">
    <property type="term" value="C:cell surface"/>
    <property type="evidence" value="ECO:0007669"/>
    <property type="project" value="UniProtKB-SubCell"/>
</dbReference>
<evidence type="ECO:0000256" key="3">
    <source>
        <dbReference type="ARBA" id="ARBA00012058"/>
    </source>
</evidence>
<evidence type="ECO:0000256" key="13">
    <source>
        <dbReference type="PIRSR" id="PIRSR001400-1"/>
    </source>
</evidence>
<feature type="binding site" evidence="12">
    <location>
        <position position="366"/>
    </location>
    <ligand>
        <name>(2R)-2-phosphoglycerate</name>
        <dbReference type="ChEBI" id="CHEBI:58289"/>
    </ligand>
</feature>